<organism evidence="1">
    <name type="scientific">marine sediment metagenome</name>
    <dbReference type="NCBI Taxonomy" id="412755"/>
    <lineage>
        <taxon>unclassified sequences</taxon>
        <taxon>metagenomes</taxon>
        <taxon>ecological metagenomes</taxon>
    </lineage>
</organism>
<dbReference type="EMBL" id="LAZR01054439">
    <property type="protein sequence ID" value="KKK78559.1"/>
    <property type="molecule type" value="Genomic_DNA"/>
</dbReference>
<protein>
    <submittedName>
        <fullName evidence="1">Uncharacterized protein</fullName>
    </submittedName>
</protein>
<accession>A0A0F9AJA0</accession>
<comment type="caution">
    <text evidence="1">The sequence shown here is derived from an EMBL/GenBank/DDBJ whole genome shotgun (WGS) entry which is preliminary data.</text>
</comment>
<proteinExistence type="predicted"/>
<dbReference type="AlphaFoldDB" id="A0A0F9AJA0"/>
<gene>
    <name evidence="1" type="ORF">LCGC14_2842360</name>
</gene>
<sequence length="109" mass="12425">MKKIKPTELKEGDFIRTKKIFDFGNSRLGLKYIIAQVKEIKINVPVSESLTGAYEEKKTIKIDAYTLLGDKISTGGIIDAKKGIYLMNKKERVEFVKKAILMNLEDKNE</sequence>
<name>A0A0F9AJA0_9ZZZZ</name>
<reference evidence="1" key="1">
    <citation type="journal article" date="2015" name="Nature">
        <title>Complex archaea that bridge the gap between prokaryotes and eukaryotes.</title>
        <authorList>
            <person name="Spang A."/>
            <person name="Saw J.H."/>
            <person name="Jorgensen S.L."/>
            <person name="Zaremba-Niedzwiedzka K."/>
            <person name="Martijn J."/>
            <person name="Lind A.E."/>
            <person name="van Eijk R."/>
            <person name="Schleper C."/>
            <person name="Guy L."/>
            <person name="Ettema T.J."/>
        </authorList>
    </citation>
    <scope>NUCLEOTIDE SEQUENCE</scope>
</reference>
<evidence type="ECO:0000313" key="1">
    <source>
        <dbReference type="EMBL" id="KKK78559.1"/>
    </source>
</evidence>